<comment type="caution">
    <text evidence="1">The sequence shown here is derived from an EMBL/GenBank/DDBJ whole genome shotgun (WGS) entry which is preliminary data.</text>
</comment>
<dbReference type="Proteomes" id="UP001054252">
    <property type="component" value="Unassembled WGS sequence"/>
</dbReference>
<sequence>MLEEGLGGEPNMMTATKMVLHDWQIKEADRPFLFLPHQWEDGLLESHTMHGLDEETVANDSQAYLQQHVKPSQM</sequence>
<proteinExistence type="predicted"/>
<keyword evidence="2" id="KW-1185">Reference proteome</keyword>
<gene>
    <name evidence="1" type="ORF">SLEP1_g48735</name>
</gene>
<evidence type="ECO:0000313" key="2">
    <source>
        <dbReference type="Proteomes" id="UP001054252"/>
    </source>
</evidence>
<dbReference type="AlphaFoldDB" id="A0AAV5LXG3"/>
<evidence type="ECO:0000313" key="1">
    <source>
        <dbReference type="EMBL" id="GKV41167.1"/>
    </source>
</evidence>
<dbReference type="EMBL" id="BPVZ01000147">
    <property type="protein sequence ID" value="GKV41167.1"/>
    <property type="molecule type" value="Genomic_DNA"/>
</dbReference>
<accession>A0AAV5LXG3</accession>
<reference evidence="1 2" key="1">
    <citation type="journal article" date="2021" name="Commun. Biol.">
        <title>The genome of Shorea leprosula (Dipterocarpaceae) highlights the ecological relevance of drought in aseasonal tropical rainforests.</title>
        <authorList>
            <person name="Ng K.K.S."/>
            <person name="Kobayashi M.J."/>
            <person name="Fawcett J.A."/>
            <person name="Hatakeyama M."/>
            <person name="Paape T."/>
            <person name="Ng C.H."/>
            <person name="Ang C.C."/>
            <person name="Tnah L.H."/>
            <person name="Lee C.T."/>
            <person name="Nishiyama T."/>
            <person name="Sese J."/>
            <person name="O'Brien M.J."/>
            <person name="Copetti D."/>
            <person name="Mohd Noor M.I."/>
            <person name="Ong R.C."/>
            <person name="Putra M."/>
            <person name="Sireger I.Z."/>
            <person name="Indrioko S."/>
            <person name="Kosugi Y."/>
            <person name="Izuno A."/>
            <person name="Isagi Y."/>
            <person name="Lee S.L."/>
            <person name="Shimizu K.K."/>
        </authorList>
    </citation>
    <scope>NUCLEOTIDE SEQUENCE [LARGE SCALE GENOMIC DNA]</scope>
    <source>
        <strain evidence="1">214</strain>
    </source>
</reference>
<name>A0AAV5LXG3_9ROSI</name>
<protein>
    <submittedName>
        <fullName evidence="1">Uncharacterized protein</fullName>
    </submittedName>
</protein>
<organism evidence="1 2">
    <name type="scientific">Rubroshorea leprosula</name>
    <dbReference type="NCBI Taxonomy" id="152421"/>
    <lineage>
        <taxon>Eukaryota</taxon>
        <taxon>Viridiplantae</taxon>
        <taxon>Streptophyta</taxon>
        <taxon>Embryophyta</taxon>
        <taxon>Tracheophyta</taxon>
        <taxon>Spermatophyta</taxon>
        <taxon>Magnoliopsida</taxon>
        <taxon>eudicotyledons</taxon>
        <taxon>Gunneridae</taxon>
        <taxon>Pentapetalae</taxon>
        <taxon>rosids</taxon>
        <taxon>malvids</taxon>
        <taxon>Malvales</taxon>
        <taxon>Dipterocarpaceae</taxon>
        <taxon>Rubroshorea</taxon>
    </lineage>
</organism>